<protein>
    <submittedName>
        <fullName evidence="1">Uncharacterized protein</fullName>
    </submittedName>
</protein>
<name>A0A091TGK7_PHALP</name>
<dbReference type="EMBL" id="KK452361">
    <property type="protein sequence ID" value="KFQ74373.1"/>
    <property type="molecule type" value="Genomic_DNA"/>
</dbReference>
<evidence type="ECO:0000313" key="2">
    <source>
        <dbReference type="Proteomes" id="UP000053638"/>
    </source>
</evidence>
<dbReference type="PhylomeDB" id="A0A091TGK7"/>
<dbReference type="Proteomes" id="UP000053638">
    <property type="component" value="Unassembled WGS sequence"/>
</dbReference>
<dbReference type="AlphaFoldDB" id="A0A091TGK7"/>
<sequence>ECISDVIQDQRHVLQATINEGLHQAHMANEILAPIVLPHSVASSAPQCLSLFVD</sequence>
<feature type="non-terminal residue" evidence="1">
    <location>
        <position position="1"/>
    </location>
</feature>
<feature type="non-terminal residue" evidence="1">
    <location>
        <position position="54"/>
    </location>
</feature>
<reference evidence="1 2" key="1">
    <citation type="submission" date="2014-04" db="EMBL/GenBank/DDBJ databases">
        <title>Genome evolution of avian class.</title>
        <authorList>
            <person name="Zhang G."/>
            <person name="Li C."/>
        </authorList>
    </citation>
    <scope>NUCLEOTIDE SEQUENCE [LARGE SCALE GENOMIC DNA]</scope>
    <source>
        <strain evidence="1">BGI_N335</strain>
    </source>
</reference>
<evidence type="ECO:0000313" key="1">
    <source>
        <dbReference type="EMBL" id="KFQ74373.1"/>
    </source>
</evidence>
<proteinExistence type="predicted"/>
<keyword evidence="2" id="KW-1185">Reference proteome</keyword>
<accession>A0A091TGK7</accession>
<organism evidence="1 2">
    <name type="scientific">Phaethon lepturus</name>
    <name type="common">White-tailed tropicbird</name>
    <dbReference type="NCBI Taxonomy" id="97097"/>
    <lineage>
        <taxon>Eukaryota</taxon>
        <taxon>Metazoa</taxon>
        <taxon>Chordata</taxon>
        <taxon>Craniata</taxon>
        <taxon>Vertebrata</taxon>
        <taxon>Euteleostomi</taxon>
        <taxon>Archelosauria</taxon>
        <taxon>Archosauria</taxon>
        <taxon>Dinosauria</taxon>
        <taxon>Saurischia</taxon>
        <taxon>Theropoda</taxon>
        <taxon>Coelurosauria</taxon>
        <taxon>Aves</taxon>
        <taxon>Neognathae</taxon>
        <taxon>Neoaves</taxon>
        <taxon>Phaethontimorphae</taxon>
        <taxon>Phaethontiformes</taxon>
        <taxon>Phaethontidae</taxon>
        <taxon>Phaethon</taxon>
    </lineage>
</organism>
<gene>
    <name evidence="1" type="ORF">N335_05561</name>
</gene>